<comment type="function">
    <text evidence="4">Sulfurates the molybdenum cofactor. Sulfation of molybdenum is essential for xanthine dehydrogenase (XDH) and aldehyde oxidase (ADO) enzymes in which molybdenum cofactor is liganded by 1 oxygen and 1 sulfur atom in active form.</text>
</comment>
<evidence type="ECO:0000259" key="5">
    <source>
        <dbReference type="PROSITE" id="PS51340"/>
    </source>
</evidence>
<comment type="catalytic activity">
    <reaction evidence="4">
        <text>Mo-molybdopterin + L-cysteine + AH2 = thio-Mo-molybdopterin + L-alanine + A + H2O</text>
        <dbReference type="Rhea" id="RHEA:42636"/>
        <dbReference type="ChEBI" id="CHEBI:13193"/>
        <dbReference type="ChEBI" id="CHEBI:15377"/>
        <dbReference type="ChEBI" id="CHEBI:17499"/>
        <dbReference type="ChEBI" id="CHEBI:35235"/>
        <dbReference type="ChEBI" id="CHEBI:57972"/>
        <dbReference type="ChEBI" id="CHEBI:71302"/>
        <dbReference type="ChEBI" id="CHEBI:82685"/>
        <dbReference type="EC" id="2.8.1.9"/>
    </reaction>
</comment>
<dbReference type="InterPro" id="IPR028886">
    <property type="entry name" value="MoCo_sulfurase"/>
</dbReference>
<reference evidence="6 7" key="1">
    <citation type="submission" date="2018-06" db="EMBL/GenBank/DDBJ databases">
        <title>Genome Sequence of the Brown Rot Fungal Pathogen Monilinia fructigena.</title>
        <authorList>
            <person name="Landi L."/>
            <person name="De Miccolis Angelini R.M."/>
            <person name="Pollastro S."/>
            <person name="Abate D."/>
            <person name="Faretra F."/>
            <person name="Romanazzi G."/>
        </authorList>
    </citation>
    <scope>NUCLEOTIDE SEQUENCE [LARGE SCALE GENOMIC DNA]</scope>
    <source>
        <strain evidence="6 7">Mfrg269</strain>
    </source>
</reference>
<dbReference type="AlphaFoldDB" id="A0A395ISR8"/>
<dbReference type="GO" id="GO:0030170">
    <property type="term" value="F:pyridoxal phosphate binding"/>
    <property type="evidence" value="ECO:0007669"/>
    <property type="project" value="UniProtKB-UniRule"/>
</dbReference>
<evidence type="ECO:0000313" key="6">
    <source>
        <dbReference type="EMBL" id="RAL62433.1"/>
    </source>
</evidence>
<organism evidence="6 7">
    <name type="scientific">Monilinia fructigena</name>
    <dbReference type="NCBI Taxonomy" id="38457"/>
    <lineage>
        <taxon>Eukaryota</taxon>
        <taxon>Fungi</taxon>
        <taxon>Dikarya</taxon>
        <taxon>Ascomycota</taxon>
        <taxon>Pezizomycotina</taxon>
        <taxon>Leotiomycetes</taxon>
        <taxon>Helotiales</taxon>
        <taxon>Sclerotiniaceae</taxon>
        <taxon>Monilinia</taxon>
    </lineage>
</organism>
<dbReference type="Pfam" id="PF00266">
    <property type="entry name" value="Aminotran_5"/>
    <property type="match status" value="1"/>
</dbReference>
<evidence type="ECO:0000313" key="7">
    <source>
        <dbReference type="Proteomes" id="UP000249056"/>
    </source>
</evidence>
<protein>
    <recommendedName>
        <fullName evidence="4">Molybdenum cofactor sulfurase</fullName>
        <shortName evidence="4">MCS</shortName>
        <shortName evidence="4">MOS</shortName>
        <shortName evidence="4">MoCo sulfurase</shortName>
        <ecNumber evidence="4">2.8.1.9</ecNumber>
    </recommendedName>
    <alternativeName>
        <fullName evidence="4">Molybdenum cofactor sulfurtransferase</fullName>
    </alternativeName>
</protein>
<dbReference type="EC" id="2.8.1.9" evidence="4"/>
<evidence type="ECO:0000256" key="1">
    <source>
        <dbReference type="ARBA" id="ARBA00022679"/>
    </source>
</evidence>
<dbReference type="Pfam" id="PF03476">
    <property type="entry name" value="MOSC_N"/>
    <property type="match status" value="1"/>
</dbReference>
<sequence>MTEHNMEYNKVIEGFRKHEYPMLKDAVYLDHAGTTLYAKSLMERYMMDMMSNLYGNPHSASTSSQLSTSRIENARLSVLRFFNADPADFDVVFVANATAGIKLVMDAFRGQPNGFLYGYHQDSHTSLVGVREDAVSTRCLDDVAVERWLSGSEHLVTRKQNSEISLFAYPAQSNLDGRRLPLSWLERVRDLSYQTHSTTYTLLDASALVSTSPLDLSDARKAADFTVLSFYKIFGFPDLGALIVRKESAAILQTRKYFGGGTVEVVVCLKEQWHAPKGQSLHETLEDGTLPFHNILALEAAIDVHKSLYGSMERIASHTIFLARKLYEGLKSLRHANFEPVCIIYSRGFSCETSSPVQGPTIAFNVKNGFGAWVTNVEFERLASIRNFHIRTGGLCNPGGVASALELEPWETKKNFSAGLRCGGETDIYAGKITGVIRVSLGAMSTMSDVESFLSFVEEFFTDQTAVTSIDEDTATFEMARMYVESLTIYPIKSCGGFEIPKGTAWEVRPEGLTWDREWCLVHQGTGQALSQKRYPRMALIKPTIDFESGLLRIRYRGSDSSTLADEIHVPLSSDPSFYRTPNSIRSLSSRVCGDAIVVRTYSSHEINDFFTKILGVSCVLARFPAGGSGPSSRHAKAHMQQHQVPNNLVVNEKSSANSFFDPPTPPDYDSENRRRPILLSNESPILAINRSSIDKLNEEIAKSGGKLASPSVFRGNIVLASNEPKDHQKPYDEDHWSTLTIGSETYQMLGSCRRCHMICVDQDTAEKNEEPFVTLAKTRRFESKVFFGSHMCHVPSSLPHKEHQFPVIKVGDKVSIGI</sequence>
<dbReference type="SUPFAM" id="SSF53383">
    <property type="entry name" value="PLP-dependent transferases"/>
    <property type="match status" value="1"/>
</dbReference>
<keyword evidence="1 4" id="KW-0808">Transferase</keyword>
<dbReference type="InterPro" id="IPR015421">
    <property type="entry name" value="PyrdxlP-dep_Trfase_major"/>
</dbReference>
<dbReference type="Proteomes" id="UP000249056">
    <property type="component" value="Unassembled WGS sequence"/>
</dbReference>
<dbReference type="PANTHER" id="PTHR14237">
    <property type="entry name" value="MOLYBDOPTERIN COFACTOR SULFURASE MOSC"/>
    <property type="match status" value="1"/>
</dbReference>
<dbReference type="InterPro" id="IPR000192">
    <property type="entry name" value="Aminotrans_V_dom"/>
</dbReference>
<dbReference type="HAMAP" id="MF_03050">
    <property type="entry name" value="MOCOS"/>
    <property type="match status" value="1"/>
</dbReference>
<dbReference type="Gene3D" id="3.40.640.10">
    <property type="entry name" value="Type I PLP-dependent aspartate aminotransferase-like (Major domain)"/>
    <property type="match status" value="1"/>
</dbReference>
<proteinExistence type="inferred from homology"/>
<comment type="cofactor">
    <cofactor evidence="4">
        <name>pyridoxal 5'-phosphate</name>
        <dbReference type="ChEBI" id="CHEBI:597326"/>
    </cofactor>
</comment>
<dbReference type="GO" id="GO:0030151">
    <property type="term" value="F:molybdenum ion binding"/>
    <property type="evidence" value="ECO:0007669"/>
    <property type="project" value="UniProtKB-UniRule"/>
</dbReference>
<dbReference type="Pfam" id="PF03473">
    <property type="entry name" value="MOSC"/>
    <property type="match status" value="1"/>
</dbReference>
<keyword evidence="7" id="KW-1185">Reference proteome</keyword>
<gene>
    <name evidence="4" type="primary">hxB</name>
    <name evidence="6" type="ORF">DID88_004999</name>
</gene>
<feature type="domain" description="MOSC" evidence="5">
    <location>
        <begin position="659"/>
        <end position="818"/>
    </location>
</feature>
<dbReference type="GO" id="GO:0016829">
    <property type="term" value="F:lyase activity"/>
    <property type="evidence" value="ECO:0007669"/>
    <property type="project" value="UniProtKB-UniRule"/>
</dbReference>
<dbReference type="InterPro" id="IPR005302">
    <property type="entry name" value="MoCF_Sase_C"/>
</dbReference>
<dbReference type="PROSITE" id="PS51340">
    <property type="entry name" value="MOSC"/>
    <property type="match status" value="1"/>
</dbReference>
<name>A0A395ISR8_9HELO</name>
<comment type="similarity">
    <text evidence="4">Belongs to the class-V pyridoxal-phosphate-dependent aminotransferase family. MOCOS subfamily.</text>
</comment>
<evidence type="ECO:0000256" key="2">
    <source>
        <dbReference type="ARBA" id="ARBA00022898"/>
    </source>
</evidence>
<feature type="active site" evidence="4">
    <location>
        <position position="396"/>
    </location>
</feature>
<dbReference type="PANTHER" id="PTHR14237:SF80">
    <property type="entry name" value="MOLYBDENUM COFACTOR SULFURASE"/>
    <property type="match status" value="1"/>
</dbReference>
<keyword evidence="3 4" id="KW-0501">Molybdenum cofactor biosynthesis</keyword>
<dbReference type="InterPro" id="IPR005303">
    <property type="entry name" value="MOCOS_middle"/>
</dbReference>
<dbReference type="SUPFAM" id="SSF141673">
    <property type="entry name" value="MOSC N-terminal domain-like"/>
    <property type="match status" value="1"/>
</dbReference>
<keyword evidence="2 4" id="KW-0663">Pyridoxal phosphate</keyword>
<comment type="caution">
    <text evidence="6">The sequence shown here is derived from an EMBL/GenBank/DDBJ whole genome shotgun (WGS) entry which is preliminary data.</text>
</comment>
<dbReference type="GO" id="GO:0006777">
    <property type="term" value="P:Mo-molybdopterin cofactor biosynthetic process"/>
    <property type="evidence" value="ECO:0007669"/>
    <property type="project" value="UniProtKB-UniRule"/>
</dbReference>
<evidence type="ECO:0000256" key="4">
    <source>
        <dbReference type="HAMAP-Rule" id="MF_03050"/>
    </source>
</evidence>
<feature type="modified residue" description="N6-(pyridoxal phosphate)lysine" evidence="4">
    <location>
        <position position="232"/>
    </location>
</feature>
<dbReference type="GO" id="GO:0008265">
    <property type="term" value="F:molybdenum cofactor sulfurtransferase activity"/>
    <property type="evidence" value="ECO:0007669"/>
    <property type="project" value="UniProtKB-UniRule"/>
</dbReference>
<dbReference type="EMBL" id="QKRW01000024">
    <property type="protein sequence ID" value="RAL62433.1"/>
    <property type="molecule type" value="Genomic_DNA"/>
</dbReference>
<dbReference type="InterPro" id="IPR015424">
    <property type="entry name" value="PyrdxlP-dep_Trfase"/>
</dbReference>
<dbReference type="OrthoDB" id="10264306at2759"/>
<accession>A0A395ISR8</accession>
<evidence type="ECO:0000256" key="3">
    <source>
        <dbReference type="ARBA" id="ARBA00023150"/>
    </source>
</evidence>